<evidence type="ECO:0000313" key="1">
    <source>
        <dbReference type="EMBL" id="PSN59987.1"/>
    </source>
</evidence>
<keyword evidence="2" id="KW-1185">Reference proteome</keyword>
<accession>A0A2T2N3H9</accession>
<sequence>MYVYVCTLPLSALPKNLRVMDPRCGYILISPRKAGFQACRLEEGVDRGIKHGLLIFAKTFPYLLALLFSDARRKECSPPFYAVCTFSLACLALPVYMDTIGNR</sequence>
<proteinExistence type="predicted"/>
<protein>
    <submittedName>
        <fullName evidence="1">Uncharacterized protein</fullName>
    </submittedName>
</protein>
<reference evidence="1 2" key="1">
    <citation type="journal article" date="2018" name="Front. Microbiol.">
        <title>Genome-Wide Analysis of Corynespora cassiicola Leaf Fall Disease Putative Effectors.</title>
        <authorList>
            <person name="Lopez D."/>
            <person name="Ribeiro S."/>
            <person name="Label P."/>
            <person name="Fumanal B."/>
            <person name="Venisse J.S."/>
            <person name="Kohler A."/>
            <person name="de Oliveira R.R."/>
            <person name="Labutti K."/>
            <person name="Lipzen A."/>
            <person name="Lail K."/>
            <person name="Bauer D."/>
            <person name="Ohm R.A."/>
            <person name="Barry K.W."/>
            <person name="Spatafora J."/>
            <person name="Grigoriev I.V."/>
            <person name="Martin F.M."/>
            <person name="Pujade-Renaud V."/>
        </authorList>
    </citation>
    <scope>NUCLEOTIDE SEQUENCE [LARGE SCALE GENOMIC DNA]</scope>
    <source>
        <strain evidence="1 2">Philippines</strain>
    </source>
</reference>
<name>A0A2T2N3H9_CORCC</name>
<dbReference type="AlphaFoldDB" id="A0A2T2N3H9"/>
<organism evidence="1 2">
    <name type="scientific">Corynespora cassiicola Philippines</name>
    <dbReference type="NCBI Taxonomy" id="1448308"/>
    <lineage>
        <taxon>Eukaryota</taxon>
        <taxon>Fungi</taxon>
        <taxon>Dikarya</taxon>
        <taxon>Ascomycota</taxon>
        <taxon>Pezizomycotina</taxon>
        <taxon>Dothideomycetes</taxon>
        <taxon>Pleosporomycetidae</taxon>
        <taxon>Pleosporales</taxon>
        <taxon>Corynesporascaceae</taxon>
        <taxon>Corynespora</taxon>
    </lineage>
</organism>
<gene>
    <name evidence="1" type="ORF">BS50DRAFT_579505</name>
</gene>
<dbReference type="EMBL" id="KZ678151">
    <property type="protein sequence ID" value="PSN59987.1"/>
    <property type="molecule type" value="Genomic_DNA"/>
</dbReference>
<evidence type="ECO:0000313" key="2">
    <source>
        <dbReference type="Proteomes" id="UP000240883"/>
    </source>
</evidence>
<dbReference type="Proteomes" id="UP000240883">
    <property type="component" value="Unassembled WGS sequence"/>
</dbReference>